<dbReference type="InterPro" id="IPR015500">
    <property type="entry name" value="Peptidase_S8_subtilisin-rel"/>
</dbReference>
<accession>A0ABX7RDS0</accession>
<dbReference type="Gene3D" id="3.40.50.200">
    <property type="entry name" value="Peptidase S8/S53 domain"/>
    <property type="match status" value="1"/>
</dbReference>
<dbReference type="RefSeq" id="WP_207527132.1">
    <property type="nucleotide sequence ID" value="NZ_CP071517.1"/>
</dbReference>
<organism evidence="8 9">
    <name type="scientific">Lysobacter arenosi</name>
    <dbReference type="NCBI Taxonomy" id="2795387"/>
    <lineage>
        <taxon>Bacteria</taxon>
        <taxon>Pseudomonadati</taxon>
        <taxon>Pseudomonadota</taxon>
        <taxon>Gammaproteobacteria</taxon>
        <taxon>Lysobacterales</taxon>
        <taxon>Lysobacteraceae</taxon>
        <taxon>Lysobacter</taxon>
    </lineage>
</organism>
<protein>
    <submittedName>
        <fullName evidence="8">Autotransporter domain-containing protein</fullName>
    </submittedName>
</protein>
<dbReference type="SUPFAM" id="SSF103515">
    <property type="entry name" value="Autotransporter"/>
    <property type="match status" value="1"/>
</dbReference>
<feature type="active site" description="Charge relay system" evidence="6">
    <location>
        <position position="409"/>
    </location>
</feature>
<dbReference type="SUPFAM" id="SSF51126">
    <property type="entry name" value="Pectin lyase-like"/>
    <property type="match status" value="1"/>
</dbReference>
<evidence type="ECO:0000256" key="5">
    <source>
        <dbReference type="ARBA" id="ARBA00022825"/>
    </source>
</evidence>
<evidence type="ECO:0000256" key="1">
    <source>
        <dbReference type="ARBA" id="ARBA00011073"/>
    </source>
</evidence>
<feature type="active site" description="Charge relay system" evidence="6">
    <location>
        <position position="175"/>
    </location>
</feature>
<dbReference type="InterPro" id="IPR036852">
    <property type="entry name" value="Peptidase_S8/S53_dom_sf"/>
</dbReference>
<dbReference type="PROSITE" id="PS51892">
    <property type="entry name" value="SUBTILASE"/>
    <property type="match status" value="1"/>
</dbReference>
<dbReference type="NCBIfam" id="TIGR01414">
    <property type="entry name" value="autotrans_barl"/>
    <property type="match status" value="1"/>
</dbReference>
<keyword evidence="3" id="KW-0732">Signal</keyword>
<dbReference type="PROSITE" id="PS00137">
    <property type="entry name" value="SUBTILASE_HIS"/>
    <property type="match status" value="1"/>
</dbReference>
<dbReference type="InterPro" id="IPR022398">
    <property type="entry name" value="Peptidase_S8_His-AS"/>
</dbReference>
<dbReference type="PROSITE" id="PS51208">
    <property type="entry name" value="AUTOTRANSPORTER"/>
    <property type="match status" value="1"/>
</dbReference>
<dbReference type="Pfam" id="PF00082">
    <property type="entry name" value="Peptidase_S8"/>
    <property type="match status" value="1"/>
</dbReference>
<name>A0ABX7RDS0_9GAMM</name>
<evidence type="ECO:0000256" key="2">
    <source>
        <dbReference type="ARBA" id="ARBA00022670"/>
    </source>
</evidence>
<dbReference type="InterPro" id="IPR005546">
    <property type="entry name" value="Autotransporte_beta"/>
</dbReference>
<keyword evidence="4 6" id="KW-0378">Hydrolase</keyword>
<reference evidence="8 9" key="1">
    <citation type="submission" date="2021-02" db="EMBL/GenBank/DDBJ databases">
        <title>Lysobacter arenosi sp. nov., isolated from soil of gangwondo yeongwol, south Korea.</title>
        <authorList>
            <person name="Kim K.R."/>
            <person name="Kim K.H."/>
            <person name="Jeon C.O."/>
        </authorList>
    </citation>
    <scope>NUCLEOTIDE SEQUENCE [LARGE SCALE GENOMIC DNA]</scope>
    <source>
        <strain evidence="8 9">R7</strain>
    </source>
</reference>
<dbReference type="CDD" id="cd04848">
    <property type="entry name" value="Peptidases_S8_Autotransporter_serine_protease_like"/>
    <property type="match status" value="1"/>
</dbReference>
<evidence type="ECO:0000256" key="6">
    <source>
        <dbReference type="PROSITE-ProRule" id="PRU01240"/>
    </source>
</evidence>
<keyword evidence="2 6" id="KW-0645">Protease</keyword>
<gene>
    <name evidence="8" type="ORF">HIV01_007440</name>
</gene>
<evidence type="ECO:0000313" key="9">
    <source>
        <dbReference type="Proteomes" id="UP000663400"/>
    </source>
</evidence>
<dbReference type="InterPro" id="IPR023828">
    <property type="entry name" value="Peptidase_S8_Ser-AS"/>
</dbReference>
<dbReference type="EMBL" id="CP071517">
    <property type="protein sequence ID" value="QSX76308.1"/>
    <property type="molecule type" value="Genomic_DNA"/>
</dbReference>
<dbReference type="InterPro" id="IPR011050">
    <property type="entry name" value="Pectin_lyase_fold/virulence"/>
</dbReference>
<dbReference type="PRINTS" id="PR00723">
    <property type="entry name" value="SUBTILISIN"/>
</dbReference>
<proteinExistence type="inferred from homology"/>
<dbReference type="InterPro" id="IPR006315">
    <property type="entry name" value="OM_autotransptr_brl_dom"/>
</dbReference>
<evidence type="ECO:0000256" key="4">
    <source>
        <dbReference type="ARBA" id="ARBA00022801"/>
    </source>
</evidence>
<dbReference type="InterPro" id="IPR036709">
    <property type="entry name" value="Autotransporte_beta_dom_sf"/>
</dbReference>
<dbReference type="InterPro" id="IPR051048">
    <property type="entry name" value="Peptidase_S8/S53_subtilisin"/>
</dbReference>
<dbReference type="SUPFAM" id="SSF52743">
    <property type="entry name" value="Subtilisin-like"/>
    <property type="match status" value="1"/>
</dbReference>
<dbReference type="InterPro" id="IPR034061">
    <property type="entry name" value="Peptidases_S8_Autotransporter"/>
</dbReference>
<evidence type="ECO:0000256" key="3">
    <source>
        <dbReference type="ARBA" id="ARBA00022729"/>
    </source>
</evidence>
<dbReference type="SMART" id="SM00869">
    <property type="entry name" value="Autotransporter"/>
    <property type="match status" value="1"/>
</dbReference>
<dbReference type="PANTHER" id="PTHR43399">
    <property type="entry name" value="SUBTILISIN-RELATED"/>
    <property type="match status" value="1"/>
</dbReference>
<feature type="active site" description="Charge relay system" evidence="6">
    <location>
        <position position="91"/>
    </location>
</feature>
<dbReference type="InterPro" id="IPR000209">
    <property type="entry name" value="Peptidase_S8/S53_dom"/>
</dbReference>
<evidence type="ECO:0000313" key="8">
    <source>
        <dbReference type="EMBL" id="QSX76308.1"/>
    </source>
</evidence>
<dbReference type="PROSITE" id="PS00138">
    <property type="entry name" value="SUBTILASE_SER"/>
    <property type="match status" value="1"/>
</dbReference>
<comment type="similarity">
    <text evidence="1 6">Belongs to the peptidase S8 family.</text>
</comment>
<keyword evidence="9" id="KW-1185">Reference proteome</keyword>
<keyword evidence="5 6" id="KW-0720">Serine protease</keyword>
<dbReference type="Proteomes" id="UP000663400">
    <property type="component" value="Chromosome"/>
</dbReference>
<feature type="domain" description="Autotransporter" evidence="7">
    <location>
        <begin position="795"/>
        <end position="1074"/>
    </location>
</feature>
<evidence type="ECO:0000259" key="7">
    <source>
        <dbReference type="PROSITE" id="PS51208"/>
    </source>
</evidence>
<dbReference type="PANTHER" id="PTHR43399:SF4">
    <property type="entry name" value="CELL WALL-ASSOCIATED PROTEASE"/>
    <property type="match status" value="1"/>
</dbReference>
<dbReference type="Gene3D" id="2.40.128.130">
    <property type="entry name" value="Autotransporter beta-domain"/>
    <property type="match status" value="1"/>
</dbReference>
<sequence>MSHKASSTIPGKASRTHARSALSTAIAGAIFFGGLATASAQGAGRETGRTGDPASWRTEEFKADWGLAAIRAEYAYARGLSGRGVRTGIFDSGTGLEHPEFAGKDHRSLQIADTLADGSRCTNTTFLSGPGACFSSRGDEVAVDYVRFHDSVPERIREIIRNGNYVQPGFNYNSHGTHVGGTIVANRDGQGTHGVAFGADLTTARLFFNSARQWQPNPRGGYSVVDLPGVGPDVSAFADMYQQMNAQGVRAINHSWGFAFEPDTVELLDAYLTDPELASYWKVIADGSRARGLIQVWAAGNTDAATASPAESPFAGAHATLPRAFADIEPYWLSVVNVDRELVLSNRSNKCGFSMNWCLAAPGSDIQSTVYGGDQRTQGEVKTNPDGSISLEVRTRLPAFEYAQYSGTSMAAPHVTGSLALLIERFPYLNNAQVRDVLLTTTTDLGAPGVDDVYGWGLVNLEKAIDGRGQIRVDTNVVMNQRAGGIKVWGGEAWDDWRNDIGGSGRLTKSGVGWLRLSGKNTFGGLDVRQGVLELDSDNRLGKVEVNGGLFVLNGKLASTDLLVNSGVASVQGRVADGATRIAKGGSLHGNGTLGDTVVEGTIAPGNSIGALHIVGTYTQAPGSFYEAEIAAPSASDLIDVTGRANLLGGTVRVFNAPGRYLLGQRFNILTATDGVSGRFASIDASAISPFLKFGFNYGANSVNVDVARGLALATAARTRNQRSVAMSADVLPLNARLAQTLTQLFPHQAIQAFDSLSGELYPSVQSVLIEGSRHVRDAALVRARAGAGEFAPANGDAPSAAWIQVLGSGGTLHADGNAGEIDYNGSSTLLGYDFRFDNGFRVGVLGGLGRDDVQLPSRQSKGDINTRHVGLYAGQAWGGFGLRAGWGYAAHDVDGERTIAFPGVQDRTRADYDADTRQAYIEGGYRWAAGAWEWEPYGQFAQVRTSSDDVVERGGVAALAGQVEDSRVNLATLGLRFNLNLRAAEQKESWLSLRGGLGRRHASGDLSSTASLAWQGGGAFDVLGTPLAENANLAEVGLGARVSRNGLVELSYSGQFADESRDHGMNARYTLSF</sequence>
<dbReference type="Pfam" id="PF03797">
    <property type="entry name" value="Autotransporter"/>
    <property type="match status" value="1"/>
</dbReference>